<protein>
    <recommendedName>
        <fullName evidence="15">Riboflavin biosynthesis protein</fullName>
    </recommendedName>
    <domain>
        <recommendedName>
            <fullName evidence="15">Riboflavin kinase</fullName>
            <ecNumber evidence="15">2.7.1.26</ecNumber>
        </recommendedName>
        <alternativeName>
            <fullName evidence="15">Flavokinase</fullName>
        </alternativeName>
    </domain>
    <domain>
        <recommendedName>
            <fullName evidence="15">FMN adenylyltransferase</fullName>
            <ecNumber evidence="15">2.7.7.2</ecNumber>
        </recommendedName>
        <alternativeName>
            <fullName evidence="15">FAD pyrophosphorylase</fullName>
        </alternativeName>
        <alternativeName>
            <fullName evidence="15">FAD synthase</fullName>
        </alternativeName>
    </domain>
</protein>
<organism evidence="17 18">
    <name type="scientific">Litorihabitans aurantiacus</name>
    <dbReference type="NCBI Taxonomy" id="1930061"/>
    <lineage>
        <taxon>Bacteria</taxon>
        <taxon>Bacillati</taxon>
        <taxon>Actinomycetota</taxon>
        <taxon>Actinomycetes</taxon>
        <taxon>Micrococcales</taxon>
        <taxon>Beutenbergiaceae</taxon>
        <taxon>Litorihabitans</taxon>
    </lineage>
</organism>
<dbReference type="GO" id="GO:0005524">
    <property type="term" value="F:ATP binding"/>
    <property type="evidence" value="ECO:0007669"/>
    <property type="project" value="UniProtKB-UniRule"/>
</dbReference>
<reference evidence="17" key="1">
    <citation type="journal article" date="2014" name="Int. J. Syst. Evol. Microbiol.">
        <title>Complete genome sequence of Corynebacterium casei LMG S-19264T (=DSM 44701T), isolated from a smear-ripened cheese.</title>
        <authorList>
            <consortium name="US DOE Joint Genome Institute (JGI-PGF)"/>
            <person name="Walter F."/>
            <person name="Albersmeier A."/>
            <person name="Kalinowski J."/>
            <person name="Ruckert C."/>
        </authorList>
    </citation>
    <scope>NUCLEOTIDE SEQUENCE</scope>
    <source>
        <strain evidence="17">NBRC 112290</strain>
    </source>
</reference>
<keyword evidence="8 15" id="KW-0547">Nucleotide-binding</keyword>
<evidence type="ECO:0000256" key="7">
    <source>
        <dbReference type="ARBA" id="ARBA00022695"/>
    </source>
</evidence>
<comment type="pathway">
    <text evidence="3 15">Cofactor biosynthesis; FMN biosynthesis; FMN from riboflavin (ATP route): step 1/1.</text>
</comment>
<dbReference type="EMBL" id="BSUM01000001">
    <property type="protein sequence ID" value="GMA31778.1"/>
    <property type="molecule type" value="Genomic_DNA"/>
</dbReference>
<keyword evidence="7 15" id="KW-0548">Nucleotidyltransferase</keyword>
<dbReference type="GO" id="GO:0006747">
    <property type="term" value="P:FAD biosynthetic process"/>
    <property type="evidence" value="ECO:0007669"/>
    <property type="project" value="UniProtKB-UniRule"/>
</dbReference>
<sequence length="326" mass="34663">MQVWEGLGRVPAGTGPSVVTIGNFDGVHRGHAEVLAHVVAQGRARGAIAVAMTFDPHPSSVHRPHAVPDQITGLGDKLELLAAVGLDATLVVAYTADFASQGPEQFVRRYLVDALRPVLVVVGHDVRFGADNSGDRHTMAELGRRHGFDVEVLDDVASDEQRRWSSTWARELLAAGRMEELTDVLGREHTMRGAVVHGEARGRLLGFPTANLDPASSGAVPADGVYAGWLVRGADTGDGDDGDGGGTAGERLPAAISVGTNPTFDGVVRQVEAHVIGRTDLDLYGEEVVVEFVRRLRPTVRYEGVEALVAQMHADCDEALAVLGLR</sequence>
<dbReference type="GO" id="GO:0003919">
    <property type="term" value="F:FMN adenylyltransferase activity"/>
    <property type="evidence" value="ECO:0007669"/>
    <property type="project" value="UniProtKB-UniRule"/>
</dbReference>
<dbReference type="PIRSF" id="PIRSF004491">
    <property type="entry name" value="FAD_Synth"/>
    <property type="match status" value="1"/>
</dbReference>
<keyword evidence="6 15" id="KW-0808">Transferase</keyword>
<comment type="catalytic activity">
    <reaction evidence="14 15">
        <text>FMN + ATP + H(+) = FAD + diphosphate</text>
        <dbReference type="Rhea" id="RHEA:17237"/>
        <dbReference type="ChEBI" id="CHEBI:15378"/>
        <dbReference type="ChEBI" id="CHEBI:30616"/>
        <dbReference type="ChEBI" id="CHEBI:33019"/>
        <dbReference type="ChEBI" id="CHEBI:57692"/>
        <dbReference type="ChEBI" id="CHEBI:58210"/>
        <dbReference type="EC" id="2.7.7.2"/>
    </reaction>
</comment>
<evidence type="ECO:0000256" key="1">
    <source>
        <dbReference type="ARBA" id="ARBA00002121"/>
    </source>
</evidence>
<dbReference type="InterPro" id="IPR023468">
    <property type="entry name" value="Riboflavin_kinase"/>
</dbReference>
<proteinExistence type="inferred from homology"/>
<dbReference type="SMART" id="SM00904">
    <property type="entry name" value="Flavokinase"/>
    <property type="match status" value="1"/>
</dbReference>
<evidence type="ECO:0000256" key="4">
    <source>
        <dbReference type="ARBA" id="ARBA00022630"/>
    </source>
</evidence>
<dbReference type="InterPro" id="IPR014729">
    <property type="entry name" value="Rossmann-like_a/b/a_fold"/>
</dbReference>
<dbReference type="GO" id="GO:0009398">
    <property type="term" value="P:FMN biosynthetic process"/>
    <property type="evidence" value="ECO:0007669"/>
    <property type="project" value="UniProtKB-UniRule"/>
</dbReference>
<evidence type="ECO:0000256" key="14">
    <source>
        <dbReference type="ARBA" id="ARBA00049494"/>
    </source>
</evidence>
<dbReference type="InterPro" id="IPR023465">
    <property type="entry name" value="Riboflavin_kinase_dom_sf"/>
</dbReference>
<evidence type="ECO:0000256" key="13">
    <source>
        <dbReference type="ARBA" id="ARBA00047880"/>
    </source>
</evidence>
<keyword evidence="9 15" id="KW-0418">Kinase</keyword>
<dbReference type="Pfam" id="PF06574">
    <property type="entry name" value="FAD_syn"/>
    <property type="match status" value="1"/>
</dbReference>
<evidence type="ECO:0000256" key="8">
    <source>
        <dbReference type="ARBA" id="ARBA00022741"/>
    </source>
</evidence>
<dbReference type="RefSeq" id="WP_284250542.1">
    <property type="nucleotide sequence ID" value="NZ_BSUM01000001.1"/>
</dbReference>
<dbReference type="InterPro" id="IPR015864">
    <property type="entry name" value="FAD_synthase"/>
</dbReference>
<comment type="function">
    <text evidence="1">Catalyzes the phosphorylation of riboflavin to FMN followed by the adenylation of FMN to FAD.</text>
</comment>
<comment type="similarity">
    <text evidence="15">Belongs to the ribF family.</text>
</comment>
<dbReference type="EC" id="2.7.1.26" evidence="15"/>
<dbReference type="FunFam" id="2.40.30.30:FF:000003">
    <property type="entry name" value="Riboflavin biosynthesis protein"/>
    <property type="match status" value="1"/>
</dbReference>
<dbReference type="EC" id="2.7.7.2" evidence="15"/>
<dbReference type="FunFam" id="3.40.50.620:FF:000021">
    <property type="entry name" value="Riboflavin biosynthesis protein"/>
    <property type="match status" value="1"/>
</dbReference>
<evidence type="ECO:0000313" key="18">
    <source>
        <dbReference type="Proteomes" id="UP001157161"/>
    </source>
</evidence>
<evidence type="ECO:0000259" key="16">
    <source>
        <dbReference type="SMART" id="SM00904"/>
    </source>
</evidence>
<dbReference type="GO" id="GO:0008531">
    <property type="term" value="F:riboflavin kinase activity"/>
    <property type="evidence" value="ECO:0007669"/>
    <property type="project" value="UniProtKB-UniRule"/>
</dbReference>
<name>A0AA38CP79_9MICO</name>
<dbReference type="Gene3D" id="2.40.30.30">
    <property type="entry name" value="Riboflavin kinase-like"/>
    <property type="match status" value="1"/>
</dbReference>
<keyword evidence="4 15" id="KW-0285">Flavoprotein</keyword>
<dbReference type="InterPro" id="IPR002606">
    <property type="entry name" value="Riboflavin_kinase_bac"/>
</dbReference>
<dbReference type="SUPFAM" id="SSF52374">
    <property type="entry name" value="Nucleotidylyl transferase"/>
    <property type="match status" value="1"/>
</dbReference>
<keyword evidence="12" id="KW-0511">Multifunctional enzyme</keyword>
<evidence type="ECO:0000256" key="2">
    <source>
        <dbReference type="ARBA" id="ARBA00004726"/>
    </source>
</evidence>
<reference evidence="17" key="2">
    <citation type="submission" date="2023-02" db="EMBL/GenBank/DDBJ databases">
        <authorList>
            <person name="Sun Q."/>
            <person name="Mori K."/>
        </authorList>
    </citation>
    <scope>NUCLEOTIDE SEQUENCE</scope>
    <source>
        <strain evidence="17">NBRC 112290</strain>
    </source>
</reference>
<evidence type="ECO:0000313" key="17">
    <source>
        <dbReference type="EMBL" id="GMA31778.1"/>
    </source>
</evidence>
<keyword evidence="11 15" id="KW-0067">ATP-binding</keyword>
<dbReference type="CDD" id="cd02064">
    <property type="entry name" value="FAD_synthetase_N"/>
    <property type="match status" value="1"/>
</dbReference>
<keyword evidence="10 15" id="KW-0274">FAD</keyword>
<keyword evidence="5 15" id="KW-0288">FMN</keyword>
<dbReference type="AlphaFoldDB" id="A0AA38CP79"/>
<comment type="caution">
    <text evidence="17">The sequence shown here is derived from an EMBL/GenBank/DDBJ whole genome shotgun (WGS) entry which is preliminary data.</text>
</comment>
<gene>
    <name evidence="17" type="primary">ribF</name>
    <name evidence="17" type="ORF">GCM10025875_17700</name>
</gene>
<feature type="domain" description="Riboflavin kinase" evidence="16">
    <location>
        <begin position="184"/>
        <end position="324"/>
    </location>
</feature>
<dbReference type="SUPFAM" id="SSF82114">
    <property type="entry name" value="Riboflavin kinase-like"/>
    <property type="match status" value="1"/>
</dbReference>
<dbReference type="GO" id="GO:0009231">
    <property type="term" value="P:riboflavin biosynthetic process"/>
    <property type="evidence" value="ECO:0007669"/>
    <property type="project" value="InterPro"/>
</dbReference>
<keyword evidence="18" id="KW-1185">Reference proteome</keyword>
<dbReference type="Proteomes" id="UP001157161">
    <property type="component" value="Unassembled WGS sequence"/>
</dbReference>
<comment type="pathway">
    <text evidence="2 15">Cofactor biosynthesis; FAD biosynthesis; FAD from FMN: step 1/1.</text>
</comment>
<evidence type="ECO:0000256" key="10">
    <source>
        <dbReference type="ARBA" id="ARBA00022827"/>
    </source>
</evidence>
<accession>A0AA38CP79</accession>
<evidence type="ECO:0000256" key="15">
    <source>
        <dbReference type="PIRNR" id="PIRNR004491"/>
    </source>
</evidence>
<evidence type="ECO:0000256" key="11">
    <source>
        <dbReference type="ARBA" id="ARBA00022840"/>
    </source>
</evidence>
<evidence type="ECO:0000256" key="5">
    <source>
        <dbReference type="ARBA" id="ARBA00022643"/>
    </source>
</evidence>
<evidence type="ECO:0000256" key="9">
    <source>
        <dbReference type="ARBA" id="ARBA00022777"/>
    </source>
</evidence>
<evidence type="ECO:0000256" key="12">
    <source>
        <dbReference type="ARBA" id="ARBA00023268"/>
    </source>
</evidence>
<dbReference type="PANTHER" id="PTHR22749">
    <property type="entry name" value="RIBOFLAVIN KINASE/FMN ADENYLYLTRANSFERASE"/>
    <property type="match status" value="1"/>
</dbReference>
<dbReference type="InterPro" id="IPR015865">
    <property type="entry name" value="Riboflavin_kinase_bac/euk"/>
</dbReference>
<evidence type="ECO:0000256" key="6">
    <source>
        <dbReference type="ARBA" id="ARBA00022679"/>
    </source>
</evidence>
<dbReference type="Gene3D" id="3.40.50.620">
    <property type="entry name" value="HUPs"/>
    <property type="match status" value="1"/>
</dbReference>
<comment type="catalytic activity">
    <reaction evidence="13 15">
        <text>riboflavin + ATP = FMN + ADP + H(+)</text>
        <dbReference type="Rhea" id="RHEA:14357"/>
        <dbReference type="ChEBI" id="CHEBI:15378"/>
        <dbReference type="ChEBI" id="CHEBI:30616"/>
        <dbReference type="ChEBI" id="CHEBI:57986"/>
        <dbReference type="ChEBI" id="CHEBI:58210"/>
        <dbReference type="ChEBI" id="CHEBI:456216"/>
        <dbReference type="EC" id="2.7.1.26"/>
    </reaction>
</comment>
<dbReference type="Pfam" id="PF01687">
    <property type="entry name" value="Flavokinase"/>
    <property type="match status" value="1"/>
</dbReference>
<dbReference type="NCBIfam" id="NF004160">
    <property type="entry name" value="PRK05627.1-3"/>
    <property type="match status" value="1"/>
</dbReference>
<dbReference type="NCBIfam" id="TIGR00083">
    <property type="entry name" value="ribF"/>
    <property type="match status" value="1"/>
</dbReference>
<evidence type="ECO:0000256" key="3">
    <source>
        <dbReference type="ARBA" id="ARBA00005201"/>
    </source>
</evidence>
<dbReference type="PANTHER" id="PTHR22749:SF6">
    <property type="entry name" value="RIBOFLAVIN KINASE"/>
    <property type="match status" value="1"/>
</dbReference>